<name>A0A3M5TBE4_9PSED</name>
<gene>
    <name evidence="1" type="ORF">ALP32_02788</name>
</gene>
<evidence type="ECO:0000313" key="2">
    <source>
        <dbReference type="Proteomes" id="UP000281514"/>
    </source>
</evidence>
<protein>
    <submittedName>
        <fullName evidence="1">Restriction modification system DNA specificity domain-containing protein</fullName>
    </submittedName>
</protein>
<dbReference type="EMBL" id="RBTX01000424">
    <property type="protein sequence ID" value="RMU30866.1"/>
    <property type="molecule type" value="Genomic_DNA"/>
</dbReference>
<dbReference type="Gene3D" id="1.10.287.1120">
    <property type="entry name" value="Bipartite methylase S protein"/>
    <property type="match status" value="1"/>
</dbReference>
<reference evidence="1 2" key="1">
    <citation type="submission" date="2018-08" db="EMBL/GenBank/DDBJ databases">
        <title>Recombination of ecologically and evolutionarily significant loci maintains genetic cohesion in the Pseudomonas syringae species complex.</title>
        <authorList>
            <person name="Dillon M."/>
            <person name="Thakur S."/>
            <person name="Almeida R.N.D."/>
            <person name="Weir B.S."/>
            <person name="Guttman D.S."/>
        </authorList>
    </citation>
    <scope>NUCLEOTIDE SEQUENCE [LARGE SCALE GENOMIC DNA]</scope>
    <source>
        <strain evidence="1 2">ICMP 9749</strain>
    </source>
</reference>
<organism evidence="1 2">
    <name type="scientific">Pseudomonas avellanae</name>
    <dbReference type="NCBI Taxonomy" id="46257"/>
    <lineage>
        <taxon>Bacteria</taxon>
        <taxon>Pseudomonadati</taxon>
        <taxon>Pseudomonadota</taxon>
        <taxon>Gammaproteobacteria</taxon>
        <taxon>Pseudomonadales</taxon>
        <taxon>Pseudomonadaceae</taxon>
        <taxon>Pseudomonas</taxon>
    </lineage>
</organism>
<proteinExistence type="predicted"/>
<evidence type="ECO:0000313" key="1">
    <source>
        <dbReference type="EMBL" id="RMU30866.1"/>
    </source>
</evidence>
<sequence length="141" mass="15858">MVADFFENSTLDEQMAIAEALSNVDALIESLRQLLNKKRQIKQGTMQELLTGQRRLPGFSGEWVESSLLELAGGRKELFDDGDWIESEHITSDGVRLVQTGNIGVGTFLDKAEKKYIYEASFASLRCKEIREGRFTNLPIS</sequence>
<dbReference type="Proteomes" id="UP000281514">
    <property type="component" value="Unassembled WGS sequence"/>
</dbReference>
<dbReference type="SUPFAM" id="SSF116734">
    <property type="entry name" value="DNA methylase specificity domain"/>
    <property type="match status" value="1"/>
</dbReference>
<dbReference type="AlphaFoldDB" id="A0A3M5TBE4"/>
<comment type="caution">
    <text evidence="1">The sequence shown here is derived from an EMBL/GenBank/DDBJ whole genome shotgun (WGS) entry which is preliminary data.</text>
</comment>
<accession>A0A3M5TBE4</accession>